<reference evidence="1" key="2">
    <citation type="journal article" date="2015" name="Data Brief">
        <title>Shoot transcriptome of the giant reed, Arundo donax.</title>
        <authorList>
            <person name="Barrero R.A."/>
            <person name="Guerrero F.D."/>
            <person name="Moolhuijzen P."/>
            <person name="Goolsby J.A."/>
            <person name="Tidwell J."/>
            <person name="Bellgard S.E."/>
            <person name="Bellgard M.I."/>
        </authorList>
    </citation>
    <scope>NUCLEOTIDE SEQUENCE</scope>
    <source>
        <tissue evidence="1">Shoot tissue taken approximately 20 cm above the soil surface</tissue>
    </source>
</reference>
<organism evidence="1">
    <name type="scientific">Arundo donax</name>
    <name type="common">Giant reed</name>
    <name type="synonym">Donax arundinaceus</name>
    <dbReference type="NCBI Taxonomy" id="35708"/>
    <lineage>
        <taxon>Eukaryota</taxon>
        <taxon>Viridiplantae</taxon>
        <taxon>Streptophyta</taxon>
        <taxon>Embryophyta</taxon>
        <taxon>Tracheophyta</taxon>
        <taxon>Spermatophyta</taxon>
        <taxon>Magnoliopsida</taxon>
        <taxon>Liliopsida</taxon>
        <taxon>Poales</taxon>
        <taxon>Poaceae</taxon>
        <taxon>PACMAD clade</taxon>
        <taxon>Arundinoideae</taxon>
        <taxon>Arundineae</taxon>
        <taxon>Arundo</taxon>
    </lineage>
</organism>
<protein>
    <submittedName>
        <fullName evidence="1">Uncharacterized protein</fullName>
    </submittedName>
</protein>
<sequence length="8" mass="1081">MQLKRLRH</sequence>
<dbReference type="EMBL" id="GBRH01204413">
    <property type="protein sequence ID" value="JAD93482.1"/>
    <property type="molecule type" value="Transcribed_RNA"/>
</dbReference>
<reference evidence="1" key="1">
    <citation type="submission" date="2014-09" db="EMBL/GenBank/DDBJ databases">
        <authorList>
            <person name="Magalhaes I.L.F."/>
            <person name="Oliveira U."/>
            <person name="Santos F.R."/>
            <person name="Vidigal T.H.D.A."/>
            <person name="Brescovit A.D."/>
            <person name="Santos A.J."/>
        </authorList>
    </citation>
    <scope>NUCLEOTIDE SEQUENCE</scope>
    <source>
        <tissue evidence="1">Shoot tissue taken approximately 20 cm above the soil surface</tissue>
    </source>
</reference>
<name>A0A0A9EBV7_ARUDO</name>
<accession>A0A0A9EBV7</accession>
<proteinExistence type="predicted"/>
<evidence type="ECO:0000313" key="1">
    <source>
        <dbReference type="EMBL" id="JAD93482.1"/>
    </source>
</evidence>